<dbReference type="Gene3D" id="3.40.718.10">
    <property type="entry name" value="Isopropylmalate Dehydrogenase"/>
    <property type="match status" value="1"/>
</dbReference>
<comment type="caution">
    <text evidence="1">The sequence shown here is derived from an EMBL/GenBank/DDBJ whole genome shotgun (WGS) entry which is preliminary data.</text>
</comment>
<evidence type="ECO:0000313" key="1">
    <source>
        <dbReference type="EMBL" id="EEC96439.1"/>
    </source>
</evidence>
<dbReference type="HOGENOM" id="CLU_3092082_0_0_10"/>
<gene>
    <name evidence="1" type="ORF">PRABACTJOHN_02151</name>
</gene>
<evidence type="ECO:0000313" key="2">
    <source>
        <dbReference type="Proteomes" id="UP000005510"/>
    </source>
</evidence>
<accession>B7BAU1</accession>
<name>B7BAU1_9BACT</name>
<dbReference type="AlphaFoldDB" id="B7BAU1"/>
<dbReference type="EMBL" id="ABYH01000241">
    <property type="protein sequence ID" value="EEC96439.1"/>
    <property type="molecule type" value="Genomic_DNA"/>
</dbReference>
<dbReference type="Proteomes" id="UP000005510">
    <property type="component" value="Unassembled WGS sequence"/>
</dbReference>
<organism evidence="1 2">
    <name type="scientific">Parabacteroides johnsonii DSM 18315</name>
    <dbReference type="NCBI Taxonomy" id="537006"/>
    <lineage>
        <taxon>Bacteria</taxon>
        <taxon>Pseudomonadati</taxon>
        <taxon>Bacteroidota</taxon>
        <taxon>Bacteroidia</taxon>
        <taxon>Bacteroidales</taxon>
        <taxon>Tannerellaceae</taxon>
        <taxon>Parabacteroides</taxon>
    </lineage>
</organism>
<feature type="non-terminal residue" evidence="1">
    <location>
        <position position="1"/>
    </location>
</feature>
<sequence length="52" mass="5806">EYMGWNEAGRLITAALEHAFSEGKATRDLARFMPNGQPLGTKEFGEYIMSVL</sequence>
<proteinExistence type="predicted"/>
<reference evidence="1 2" key="2">
    <citation type="submission" date="2008-10" db="EMBL/GenBank/DDBJ databases">
        <authorList>
            <person name="Fulton L."/>
            <person name="Clifton S."/>
            <person name="Fulton B."/>
            <person name="Xu J."/>
            <person name="Minx P."/>
            <person name="Pepin K.H."/>
            <person name="Johnson M."/>
            <person name="Bhonagiri V."/>
            <person name="Nash W.E."/>
            <person name="Mardis E.R."/>
            <person name="Wilson R.K."/>
        </authorList>
    </citation>
    <scope>NUCLEOTIDE SEQUENCE [LARGE SCALE GENOMIC DNA]</scope>
    <source>
        <strain evidence="1 2">DSM 18315</strain>
    </source>
</reference>
<protein>
    <submittedName>
        <fullName evidence="1">Uncharacterized protein</fullName>
    </submittedName>
</protein>
<dbReference type="STRING" id="537006.PRABACTJOHN_02151"/>
<dbReference type="SUPFAM" id="SSF53659">
    <property type="entry name" value="Isocitrate/Isopropylmalate dehydrogenase-like"/>
    <property type="match status" value="1"/>
</dbReference>
<reference evidence="1 2" key="1">
    <citation type="submission" date="2008-10" db="EMBL/GenBank/DDBJ databases">
        <title>Draft genome sequence of Parabacteroides johnsonii (DSM 18315).</title>
        <authorList>
            <person name="Sudarsanam P."/>
            <person name="Ley R."/>
            <person name="Guruge J."/>
            <person name="Turnbaugh P.J."/>
            <person name="Mahowald M."/>
            <person name="Liep D."/>
            <person name="Gordon J."/>
        </authorList>
    </citation>
    <scope>NUCLEOTIDE SEQUENCE [LARGE SCALE GENOMIC DNA]</scope>
    <source>
        <strain evidence="1 2">DSM 18315</strain>
    </source>
</reference>